<feature type="transmembrane region" description="Helical" evidence="8">
    <location>
        <begin position="45"/>
        <end position="70"/>
    </location>
</feature>
<protein>
    <recommendedName>
        <fullName evidence="8">CASP-like protein</fullName>
    </recommendedName>
</protein>
<dbReference type="InterPro" id="IPR006702">
    <property type="entry name" value="CASP_dom"/>
</dbReference>
<gene>
    <name evidence="10" type="ORF">M569_02306</name>
</gene>
<organism evidence="10 11">
    <name type="scientific">Genlisea aurea</name>
    <dbReference type="NCBI Taxonomy" id="192259"/>
    <lineage>
        <taxon>Eukaryota</taxon>
        <taxon>Viridiplantae</taxon>
        <taxon>Streptophyta</taxon>
        <taxon>Embryophyta</taxon>
        <taxon>Tracheophyta</taxon>
        <taxon>Spermatophyta</taxon>
        <taxon>Magnoliopsida</taxon>
        <taxon>eudicotyledons</taxon>
        <taxon>Gunneridae</taxon>
        <taxon>Pentapetalae</taxon>
        <taxon>asterids</taxon>
        <taxon>lamiids</taxon>
        <taxon>Lamiales</taxon>
        <taxon>Lentibulariaceae</taxon>
        <taxon>Genlisea</taxon>
    </lineage>
</organism>
<keyword evidence="6 8" id="KW-1133">Transmembrane helix</keyword>
<comment type="similarity">
    <text evidence="2 8">Belongs to the Casparian strip membrane proteins (CASP) family.</text>
</comment>
<keyword evidence="4 8" id="KW-1003">Cell membrane</keyword>
<evidence type="ECO:0000256" key="6">
    <source>
        <dbReference type="ARBA" id="ARBA00022989"/>
    </source>
</evidence>
<dbReference type="Pfam" id="PF04535">
    <property type="entry name" value="CASP_dom"/>
    <property type="match status" value="1"/>
</dbReference>
<proteinExistence type="inferred from homology"/>
<evidence type="ECO:0000256" key="2">
    <source>
        <dbReference type="ARBA" id="ARBA00007651"/>
    </source>
</evidence>
<accession>S8CZG2</accession>
<feature type="transmembrane region" description="Helical" evidence="8">
    <location>
        <begin position="21"/>
        <end position="39"/>
    </location>
</feature>
<dbReference type="EMBL" id="AUSU01000832">
    <property type="protein sequence ID" value="EPS72455.1"/>
    <property type="molecule type" value="Genomic_DNA"/>
</dbReference>
<evidence type="ECO:0000313" key="10">
    <source>
        <dbReference type="EMBL" id="EPS72455.1"/>
    </source>
</evidence>
<keyword evidence="11" id="KW-1185">Reference proteome</keyword>
<dbReference type="AlphaFoldDB" id="S8CZG2"/>
<comment type="subcellular location">
    <subcellularLocation>
        <location evidence="1 8">Cell membrane</location>
        <topology evidence="1 8">Multi-pass membrane protein</topology>
    </subcellularLocation>
</comment>
<feature type="non-terminal residue" evidence="10">
    <location>
        <position position="150"/>
    </location>
</feature>
<comment type="caution">
    <text evidence="10">The sequence shown here is derived from an EMBL/GenBank/DDBJ whole genome shotgun (WGS) entry which is preliminary data.</text>
</comment>
<evidence type="ECO:0000256" key="3">
    <source>
        <dbReference type="ARBA" id="ARBA00011489"/>
    </source>
</evidence>
<evidence type="ECO:0000256" key="4">
    <source>
        <dbReference type="ARBA" id="ARBA00022475"/>
    </source>
</evidence>
<dbReference type="OrthoDB" id="1881155at2759"/>
<sequence length="150" mass="16341">MDELPGAMGTSAGLALRLGQASFAIASLLFMCLEIQFYSYTSFCFLVIVMALIVPWSLTLGIVDIVTIFFKRSSRRSGLLAIVVVGDWVLAFLSLAASSSSSGVTSLLVSSQGFCDRKLCARYQLSSAMAFLSWFFSFNSALFNLWILLS</sequence>
<feature type="domain" description="Casparian strip membrane protein" evidence="9">
    <location>
        <begin position="8"/>
        <end position="136"/>
    </location>
</feature>
<keyword evidence="5 8" id="KW-0812">Transmembrane</keyword>
<dbReference type="InterPro" id="IPR045009">
    <property type="entry name" value="CASPL-5"/>
</dbReference>
<evidence type="ECO:0000256" key="5">
    <source>
        <dbReference type="ARBA" id="ARBA00022692"/>
    </source>
</evidence>
<dbReference type="PANTHER" id="PTHR32021">
    <property type="entry name" value="CASP-LIKE PROTEIN 5B3"/>
    <property type="match status" value="1"/>
</dbReference>
<evidence type="ECO:0000313" key="11">
    <source>
        <dbReference type="Proteomes" id="UP000015453"/>
    </source>
</evidence>
<comment type="subunit">
    <text evidence="3 8">Homodimer and heterodimers.</text>
</comment>
<dbReference type="PANTHER" id="PTHR32021:SF30">
    <property type="entry name" value="CASP-LIKE PROTEIN 5C1"/>
    <property type="match status" value="1"/>
</dbReference>
<name>S8CZG2_9LAMI</name>
<evidence type="ECO:0000256" key="7">
    <source>
        <dbReference type="ARBA" id="ARBA00023136"/>
    </source>
</evidence>
<feature type="transmembrane region" description="Helical" evidence="8">
    <location>
        <begin position="131"/>
        <end position="149"/>
    </location>
</feature>
<keyword evidence="7 8" id="KW-0472">Membrane</keyword>
<evidence type="ECO:0000259" key="9">
    <source>
        <dbReference type="Pfam" id="PF04535"/>
    </source>
</evidence>
<feature type="transmembrane region" description="Helical" evidence="8">
    <location>
        <begin position="77"/>
        <end position="97"/>
    </location>
</feature>
<dbReference type="GO" id="GO:0005886">
    <property type="term" value="C:plasma membrane"/>
    <property type="evidence" value="ECO:0007669"/>
    <property type="project" value="UniProtKB-SubCell"/>
</dbReference>
<evidence type="ECO:0000256" key="8">
    <source>
        <dbReference type="RuleBase" id="RU361233"/>
    </source>
</evidence>
<reference evidence="10 11" key="1">
    <citation type="journal article" date="2013" name="BMC Genomics">
        <title>The miniature genome of a carnivorous plant Genlisea aurea contains a low number of genes and short non-coding sequences.</title>
        <authorList>
            <person name="Leushkin E.V."/>
            <person name="Sutormin R.A."/>
            <person name="Nabieva E.R."/>
            <person name="Penin A.A."/>
            <person name="Kondrashov A.S."/>
            <person name="Logacheva M.D."/>
        </authorList>
    </citation>
    <scope>NUCLEOTIDE SEQUENCE [LARGE SCALE GENOMIC DNA]</scope>
</reference>
<dbReference type="Proteomes" id="UP000015453">
    <property type="component" value="Unassembled WGS sequence"/>
</dbReference>
<evidence type="ECO:0000256" key="1">
    <source>
        <dbReference type="ARBA" id="ARBA00004651"/>
    </source>
</evidence>